<name>A0AAW4MS24_9FIRM</name>
<organism evidence="2 4">
    <name type="scientific">Catenibacterium mitsuokai</name>
    <dbReference type="NCBI Taxonomy" id="100886"/>
    <lineage>
        <taxon>Bacteria</taxon>
        <taxon>Bacillati</taxon>
        <taxon>Bacillota</taxon>
        <taxon>Erysipelotrichia</taxon>
        <taxon>Erysipelotrichales</taxon>
        <taxon>Coprobacillaceae</taxon>
        <taxon>Catenibacterium</taxon>
    </lineage>
</organism>
<dbReference type="AlphaFoldDB" id="A0AAW4MS24"/>
<dbReference type="EMBL" id="JAHOEF010000001">
    <property type="protein sequence ID" value="MBV3381659.1"/>
    <property type="molecule type" value="Genomic_DNA"/>
</dbReference>
<evidence type="ECO:0000313" key="2">
    <source>
        <dbReference type="EMBL" id="MBV3381659.1"/>
    </source>
</evidence>
<dbReference type="EMBL" id="JAHOEL010000001">
    <property type="protein sequence ID" value="MBV3391705.1"/>
    <property type="molecule type" value="Genomic_DNA"/>
</dbReference>
<evidence type="ECO:0000313" key="3">
    <source>
        <dbReference type="EMBL" id="MBV3391705.1"/>
    </source>
</evidence>
<reference evidence="2 5" key="1">
    <citation type="submission" date="2021-06" db="EMBL/GenBank/DDBJ databases">
        <title>Collection of gut derived symbiotic bacterial strains cultured from healthy donors.</title>
        <authorList>
            <person name="Lin H."/>
            <person name="Littmann E."/>
            <person name="Pamer E.G."/>
        </authorList>
    </citation>
    <scope>NUCLEOTIDE SEQUENCE</scope>
    <source>
        <strain evidence="3 5">MSK.21.70</strain>
        <strain evidence="2">MSK.21.82</strain>
    </source>
</reference>
<sequence>MPAGYTHYVFGEQVLDQLDENIKKRIMPYIDLYHIGIHGPDILFYYDVYKKNPVKSLGFGMHQLPANSFFKHAKELIKQDATDATLAYTIGFITHFTLDSSLHPEIGVLENTLSMTHSLLESELDRELLVRGGKDPLTANLTTHIHPDYTNAQVIAPFFDLKAEEVDKALHDLLFILKWLVAPTKLKRSFVLSVMKLGGMYEEYKGLLINYEKDEHAANDINHLIEMKDEAVPLAVSLINEYVDHLDDDCLNERFNRNYE</sequence>
<accession>A0AAW4MS24</accession>
<dbReference type="Pfam" id="PF00882">
    <property type="entry name" value="Zn_dep_PLPC"/>
    <property type="match status" value="1"/>
</dbReference>
<dbReference type="InterPro" id="IPR029002">
    <property type="entry name" value="PLPC/GPLD1"/>
</dbReference>
<evidence type="ECO:0000313" key="5">
    <source>
        <dbReference type="Proteomes" id="UP001197492"/>
    </source>
</evidence>
<protein>
    <submittedName>
        <fullName evidence="2">Zinc dependent phospholipase C family protein</fullName>
    </submittedName>
</protein>
<keyword evidence="5" id="KW-1185">Reference proteome</keyword>
<feature type="domain" description="Phospholipase C/D" evidence="1">
    <location>
        <begin position="6"/>
        <end position="161"/>
    </location>
</feature>
<dbReference type="RefSeq" id="WP_217746804.1">
    <property type="nucleotide sequence ID" value="NZ_JAHOEB010000001.1"/>
</dbReference>
<evidence type="ECO:0000313" key="4">
    <source>
        <dbReference type="Proteomes" id="UP001196408"/>
    </source>
</evidence>
<gene>
    <name evidence="2" type="ORF">KSV97_00130</name>
    <name evidence="3" type="ORF">KSW06_00220</name>
</gene>
<proteinExistence type="predicted"/>
<dbReference type="Proteomes" id="UP001197492">
    <property type="component" value="Unassembled WGS sequence"/>
</dbReference>
<evidence type="ECO:0000259" key="1">
    <source>
        <dbReference type="Pfam" id="PF00882"/>
    </source>
</evidence>
<comment type="caution">
    <text evidence="2">The sequence shown here is derived from an EMBL/GenBank/DDBJ whole genome shotgun (WGS) entry which is preliminary data.</text>
</comment>
<dbReference type="Proteomes" id="UP001196408">
    <property type="component" value="Unassembled WGS sequence"/>
</dbReference>